<accession>A0A8H2XC49</accession>
<name>A0A8H2XC49_9AGAM</name>
<organism evidence="4 5">
    <name type="scientific">Rhizoctonia solani</name>
    <dbReference type="NCBI Taxonomy" id="456999"/>
    <lineage>
        <taxon>Eukaryota</taxon>
        <taxon>Fungi</taxon>
        <taxon>Dikarya</taxon>
        <taxon>Basidiomycota</taxon>
        <taxon>Agaricomycotina</taxon>
        <taxon>Agaricomycetes</taxon>
        <taxon>Cantharellales</taxon>
        <taxon>Ceratobasidiaceae</taxon>
        <taxon>Rhizoctonia</taxon>
    </lineage>
</organism>
<comment type="caution">
    <text evidence="4">The sequence shown here is derived from an EMBL/GenBank/DDBJ whole genome shotgun (WGS) entry which is preliminary data.</text>
</comment>
<dbReference type="SUPFAM" id="SSF53474">
    <property type="entry name" value="alpha/beta-Hydrolases"/>
    <property type="match status" value="1"/>
</dbReference>
<evidence type="ECO:0000256" key="2">
    <source>
        <dbReference type="ARBA" id="ARBA00022801"/>
    </source>
</evidence>
<dbReference type="EMBL" id="CAJMWY010000232">
    <property type="protein sequence ID" value="CAE6423119.1"/>
    <property type="molecule type" value="Genomic_DNA"/>
</dbReference>
<dbReference type="AlphaFoldDB" id="A0A8H2XC49"/>
<dbReference type="InterPro" id="IPR029058">
    <property type="entry name" value="AB_hydrolase_fold"/>
</dbReference>
<dbReference type="PANTHER" id="PTHR43918">
    <property type="entry name" value="ACETYLCHOLINESTERASE"/>
    <property type="match status" value="1"/>
</dbReference>
<dbReference type="PANTHER" id="PTHR43918:SF4">
    <property type="entry name" value="CARBOXYLIC ESTER HYDROLASE"/>
    <property type="match status" value="1"/>
</dbReference>
<dbReference type="InterPro" id="IPR002018">
    <property type="entry name" value="CarbesteraseB"/>
</dbReference>
<dbReference type="InterPro" id="IPR050654">
    <property type="entry name" value="AChE-related_enzymes"/>
</dbReference>
<comment type="similarity">
    <text evidence="1">Belongs to the type-B carboxylesterase/lipase family.</text>
</comment>
<sequence>MDVNKLQEAHVATYKLPPDAVAFANFPTAYGPVTISGDDFLPRSTTTMIQSGQYANIPIISGCQSRVPVILTQELISPFLPPANLDEGTWFAAATSVFLDLFKFLNSNRPGLAIGISPLVSAGMCALYPNVPSAGSPYNTGSETFGRSKNYKWAAAVVGDYLFTAPRRQFIRAAASRGQNVWRQFIRAAASRGQNVWSYIFSQPTAGSPPEYGISHTSELSYVFGGLPSNATQGSKDVSDKMMQY</sequence>
<protein>
    <recommendedName>
        <fullName evidence="3">Carboxylesterase type B domain-containing protein</fullName>
    </recommendedName>
</protein>
<gene>
    <name evidence="4" type="ORF">RDB_LOCUS15991</name>
</gene>
<proteinExistence type="inferred from homology"/>
<dbReference type="GO" id="GO:0052689">
    <property type="term" value="F:carboxylic ester hydrolase activity"/>
    <property type="evidence" value="ECO:0007669"/>
    <property type="project" value="TreeGrafter"/>
</dbReference>
<keyword evidence="2" id="KW-0378">Hydrolase</keyword>
<feature type="non-terminal residue" evidence="4">
    <location>
        <position position="1"/>
    </location>
</feature>
<evidence type="ECO:0000256" key="1">
    <source>
        <dbReference type="ARBA" id="ARBA00005964"/>
    </source>
</evidence>
<feature type="domain" description="Carboxylesterase type B" evidence="3">
    <location>
        <begin position="27"/>
        <end position="245"/>
    </location>
</feature>
<evidence type="ECO:0000313" key="4">
    <source>
        <dbReference type="EMBL" id="CAE6423119.1"/>
    </source>
</evidence>
<dbReference type="Proteomes" id="UP000663861">
    <property type="component" value="Unassembled WGS sequence"/>
</dbReference>
<evidence type="ECO:0000259" key="3">
    <source>
        <dbReference type="Pfam" id="PF00135"/>
    </source>
</evidence>
<dbReference type="Pfam" id="PF00135">
    <property type="entry name" value="COesterase"/>
    <property type="match status" value="1"/>
</dbReference>
<dbReference type="Gene3D" id="3.40.50.1820">
    <property type="entry name" value="alpha/beta hydrolase"/>
    <property type="match status" value="1"/>
</dbReference>
<reference evidence="4" key="1">
    <citation type="submission" date="2021-01" db="EMBL/GenBank/DDBJ databases">
        <authorList>
            <person name="Kaushik A."/>
        </authorList>
    </citation>
    <scope>NUCLEOTIDE SEQUENCE</scope>
    <source>
        <strain evidence="4">AG4-RS23</strain>
    </source>
</reference>
<evidence type="ECO:0000313" key="5">
    <source>
        <dbReference type="Proteomes" id="UP000663861"/>
    </source>
</evidence>